<dbReference type="EMBL" id="JMIR01000048">
    <property type="protein sequence ID" value="KEO81077.1"/>
    <property type="molecule type" value="Genomic_DNA"/>
</dbReference>
<feature type="region of interest" description="Disordered" evidence="1">
    <location>
        <begin position="1"/>
        <end position="42"/>
    </location>
</feature>
<dbReference type="RefSeq" id="WP_081857401.1">
    <property type="nucleotide sequence ID" value="NZ_JMIR01000048.1"/>
</dbReference>
<keyword evidence="3" id="KW-1185">Reference proteome</keyword>
<protein>
    <submittedName>
        <fullName evidence="2">Uncharacterized protein</fullName>
    </submittedName>
</protein>
<name>A0A074M509_9BACL</name>
<dbReference type="InterPro" id="IPR024999">
    <property type="entry name" value="DUF3905"/>
</dbReference>
<gene>
    <name evidence="2" type="ORF">EL26_22835</name>
</gene>
<proteinExistence type="predicted"/>
<evidence type="ECO:0000256" key="1">
    <source>
        <dbReference type="SAM" id="MobiDB-lite"/>
    </source>
</evidence>
<evidence type="ECO:0000313" key="3">
    <source>
        <dbReference type="Proteomes" id="UP000027931"/>
    </source>
</evidence>
<comment type="caution">
    <text evidence="2">The sequence shown here is derived from an EMBL/GenBank/DDBJ whole genome shotgun (WGS) entry which is preliminary data.</text>
</comment>
<feature type="region of interest" description="Disordered" evidence="1">
    <location>
        <begin position="74"/>
        <end position="111"/>
    </location>
</feature>
<dbReference type="Pfam" id="PF13045">
    <property type="entry name" value="DUF3905"/>
    <property type="match status" value="1"/>
</dbReference>
<dbReference type="eggNOG" id="ENOG50309NI">
    <property type="taxonomic scope" value="Bacteria"/>
</dbReference>
<reference evidence="2 3" key="1">
    <citation type="journal article" date="2013" name="Int. J. Syst. Evol. Microbiol.">
        <title>Tumebacillus flagellatus sp. nov., an alpha-amylase/pullulanase-producing bacterium isolated from cassava wastewater.</title>
        <authorList>
            <person name="Wang Q."/>
            <person name="Xie N."/>
            <person name="Qin Y."/>
            <person name="Shen N."/>
            <person name="Zhu J."/>
            <person name="Mi H."/>
            <person name="Huang R."/>
        </authorList>
    </citation>
    <scope>NUCLEOTIDE SEQUENCE [LARGE SCALE GENOMIC DNA]</scope>
    <source>
        <strain evidence="2 3">GST4</strain>
    </source>
</reference>
<sequence>MTKQNGKKTTERRESKLRRVDDNALNAPWRNTPLDNWSKDTDPHILSGDKYVDNDHDLGTTRRENLELLGGNRNPVMAPFMHPQHDASMNNGDDELYYGDENNVVKTESDK</sequence>
<dbReference type="Proteomes" id="UP000027931">
    <property type="component" value="Unassembled WGS sequence"/>
</dbReference>
<feature type="compositionally biased region" description="Basic and acidic residues" evidence="1">
    <location>
        <begin position="8"/>
        <end position="22"/>
    </location>
</feature>
<organism evidence="2 3">
    <name type="scientific">Tumebacillus flagellatus</name>
    <dbReference type="NCBI Taxonomy" id="1157490"/>
    <lineage>
        <taxon>Bacteria</taxon>
        <taxon>Bacillati</taxon>
        <taxon>Bacillota</taxon>
        <taxon>Bacilli</taxon>
        <taxon>Bacillales</taxon>
        <taxon>Alicyclobacillaceae</taxon>
        <taxon>Tumebacillus</taxon>
    </lineage>
</organism>
<accession>A0A074M509</accession>
<evidence type="ECO:0000313" key="2">
    <source>
        <dbReference type="EMBL" id="KEO81077.1"/>
    </source>
</evidence>
<dbReference type="OrthoDB" id="2695269at2"/>
<dbReference type="AlphaFoldDB" id="A0A074M509"/>